<name>A0A0L0N4X5_TOLOC</name>
<dbReference type="Proteomes" id="UP000036947">
    <property type="component" value="Unassembled WGS sequence"/>
</dbReference>
<dbReference type="OrthoDB" id="408152at2759"/>
<protein>
    <recommendedName>
        <fullName evidence="4">NAD dependent epimerase/dehydratase</fullName>
    </recommendedName>
</protein>
<evidence type="ECO:0000256" key="1">
    <source>
        <dbReference type="SAM" id="Phobius"/>
    </source>
</evidence>
<keyword evidence="1" id="KW-0812">Transmembrane</keyword>
<reference evidence="2 3" key="1">
    <citation type="journal article" date="2015" name="BMC Genomics">
        <title>The genome of the truffle-parasite Tolypocladium ophioglossoides and the evolution of antifungal peptaibiotics.</title>
        <authorList>
            <person name="Quandt C.A."/>
            <person name="Bushley K.E."/>
            <person name="Spatafora J.W."/>
        </authorList>
    </citation>
    <scope>NUCLEOTIDE SEQUENCE [LARGE SCALE GENOMIC DNA]</scope>
    <source>
        <strain evidence="2 3">CBS 100239</strain>
    </source>
</reference>
<gene>
    <name evidence="2" type="ORF">TOPH_06420</name>
</gene>
<dbReference type="SUPFAM" id="SSF52540">
    <property type="entry name" value="P-loop containing nucleoside triphosphate hydrolases"/>
    <property type="match status" value="1"/>
</dbReference>
<dbReference type="PANTHER" id="PTHR36978:SF4">
    <property type="entry name" value="P-LOOP CONTAINING NUCLEOSIDE TRIPHOSPHATE HYDROLASE PROTEIN"/>
    <property type="match status" value="1"/>
</dbReference>
<dbReference type="InterPro" id="IPR040632">
    <property type="entry name" value="Sulfotransfer_4"/>
</dbReference>
<feature type="transmembrane region" description="Helical" evidence="1">
    <location>
        <begin position="310"/>
        <end position="330"/>
    </location>
</feature>
<keyword evidence="3" id="KW-1185">Reference proteome</keyword>
<dbReference type="InterPro" id="IPR027417">
    <property type="entry name" value="P-loop_NTPase"/>
</dbReference>
<evidence type="ECO:0000313" key="2">
    <source>
        <dbReference type="EMBL" id="KND88890.1"/>
    </source>
</evidence>
<dbReference type="Pfam" id="PF17784">
    <property type="entry name" value="Sulfotransfer_4"/>
    <property type="match status" value="2"/>
</dbReference>
<keyword evidence="1" id="KW-0472">Membrane</keyword>
<dbReference type="EMBL" id="LFRF01000022">
    <property type="protein sequence ID" value="KND88890.1"/>
    <property type="molecule type" value="Genomic_DNA"/>
</dbReference>
<dbReference type="STRING" id="1163406.A0A0L0N4X5"/>
<keyword evidence="1" id="KW-1133">Transmembrane helix</keyword>
<comment type="caution">
    <text evidence="2">The sequence shown here is derived from an EMBL/GenBank/DDBJ whole genome shotgun (WGS) entry which is preliminary data.</text>
</comment>
<evidence type="ECO:0000313" key="3">
    <source>
        <dbReference type="Proteomes" id="UP000036947"/>
    </source>
</evidence>
<organism evidence="2 3">
    <name type="scientific">Tolypocladium ophioglossoides (strain CBS 100239)</name>
    <name type="common">Snaketongue truffleclub</name>
    <name type="synonym">Elaphocordyceps ophioglossoides</name>
    <dbReference type="NCBI Taxonomy" id="1163406"/>
    <lineage>
        <taxon>Eukaryota</taxon>
        <taxon>Fungi</taxon>
        <taxon>Dikarya</taxon>
        <taxon>Ascomycota</taxon>
        <taxon>Pezizomycotina</taxon>
        <taxon>Sordariomycetes</taxon>
        <taxon>Hypocreomycetidae</taxon>
        <taxon>Hypocreales</taxon>
        <taxon>Ophiocordycipitaceae</taxon>
        <taxon>Tolypocladium</taxon>
    </lineage>
</organism>
<proteinExistence type="predicted"/>
<dbReference type="AlphaFoldDB" id="A0A0L0N4X5"/>
<accession>A0A0L0N4X5</accession>
<evidence type="ECO:0008006" key="4">
    <source>
        <dbReference type="Google" id="ProtNLM"/>
    </source>
</evidence>
<dbReference type="PANTHER" id="PTHR36978">
    <property type="entry name" value="P-LOOP CONTAINING NUCLEOTIDE TRIPHOSPHATE HYDROLASE"/>
    <property type="match status" value="1"/>
</dbReference>
<sequence>MAAKSMQCLDVHATTQQPPLSARKVPMKVLCLGYSRTGTRGKRSKAYLIVMWLKRPHLQAHPSPALRDALLTLGFHHTYHTFDAAFVNPHDCKLWLDALRAKCDGVGKKPGREEFDRLLGHCQVGGFLPRYGLPYACGFPLTDTYCQAVTDLPAAHFAQELISAYPEAKVILTVRDVDEWHKSVENTLQVVDNSLFLAVLGFTAKVLFMPYRWNRPMFQKLHQALYDGDFERNGRRSFQQHYDLVRSLVPPGKLLEYHVSDGWEPLCKFLDKPIPSEDIPFINQTAGFKERFRRRTMANLMAQVKRTLSVSAYAVLAVSVAVSVAAALMARLSPFK</sequence>
<dbReference type="Gene3D" id="3.40.50.300">
    <property type="entry name" value="P-loop containing nucleotide triphosphate hydrolases"/>
    <property type="match status" value="1"/>
</dbReference>